<comment type="caution">
    <text evidence="1">The sequence shown here is derived from an EMBL/GenBank/DDBJ whole genome shotgun (WGS) entry which is preliminary data.</text>
</comment>
<evidence type="ECO:0000313" key="1">
    <source>
        <dbReference type="EMBL" id="KAG1791965.1"/>
    </source>
</evidence>
<dbReference type="Proteomes" id="UP000807769">
    <property type="component" value="Unassembled WGS sequence"/>
</dbReference>
<dbReference type="EMBL" id="JABBWG010000533">
    <property type="protein sequence ID" value="KAG1791965.1"/>
    <property type="molecule type" value="Genomic_DNA"/>
</dbReference>
<dbReference type="AlphaFoldDB" id="A0A9P7DGM3"/>
<gene>
    <name evidence="1" type="ORF">BJ212DRAFT_1490777</name>
</gene>
<accession>A0A9P7DGM3</accession>
<dbReference type="RefSeq" id="XP_041184889.1">
    <property type="nucleotide sequence ID" value="XM_041341470.1"/>
</dbReference>
<name>A0A9P7DGM3_9AGAM</name>
<organism evidence="1 2">
    <name type="scientific">Suillus subaureus</name>
    <dbReference type="NCBI Taxonomy" id="48587"/>
    <lineage>
        <taxon>Eukaryota</taxon>
        <taxon>Fungi</taxon>
        <taxon>Dikarya</taxon>
        <taxon>Basidiomycota</taxon>
        <taxon>Agaricomycotina</taxon>
        <taxon>Agaricomycetes</taxon>
        <taxon>Agaricomycetidae</taxon>
        <taxon>Boletales</taxon>
        <taxon>Suillineae</taxon>
        <taxon>Suillaceae</taxon>
        <taxon>Suillus</taxon>
    </lineage>
</organism>
<sequence length="120" mass="12859">MSICSLKPVKIVVNPLATLAQAAVTAKLIPLPPSPIPAVNSSLNLAPEKIDNDSAITKASTVIKAKPAKVKKMHPGPKENGCDYFNKLTLAQVKNYSNEVNTLLKNSMWSRTAISEGTVY</sequence>
<evidence type="ECO:0000313" key="2">
    <source>
        <dbReference type="Proteomes" id="UP000807769"/>
    </source>
</evidence>
<keyword evidence="2" id="KW-1185">Reference proteome</keyword>
<reference evidence="1" key="1">
    <citation type="journal article" date="2020" name="New Phytol.">
        <title>Comparative genomics reveals dynamic genome evolution in host specialist ectomycorrhizal fungi.</title>
        <authorList>
            <person name="Lofgren L.A."/>
            <person name="Nguyen N.H."/>
            <person name="Vilgalys R."/>
            <person name="Ruytinx J."/>
            <person name="Liao H.L."/>
            <person name="Branco S."/>
            <person name="Kuo A."/>
            <person name="LaButti K."/>
            <person name="Lipzen A."/>
            <person name="Andreopoulos W."/>
            <person name="Pangilinan J."/>
            <person name="Riley R."/>
            <person name="Hundley H."/>
            <person name="Na H."/>
            <person name="Barry K."/>
            <person name="Grigoriev I.V."/>
            <person name="Stajich J.E."/>
            <person name="Kennedy P.G."/>
        </authorList>
    </citation>
    <scope>NUCLEOTIDE SEQUENCE</scope>
    <source>
        <strain evidence="1">MN1</strain>
    </source>
</reference>
<dbReference type="GeneID" id="64635486"/>
<protein>
    <submittedName>
        <fullName evidence="1">Uncharacterized protein</fullName>
    </submittedName>
</protein>
<proteinExistence type="predicted"/>